<reference evidence="1 2" key="1">
    <citation type="journal article" date="2022" name="DNA Res.">
        <title>Chromosomal-level genome assembly of the orchid tree Bauhinia variegata (Leguminosae; Cercidoideae) supports the allotetraploid origin hypothesis of Bauhinia.</title>
        <authorList>
            <person name="Zhong Y."/>
            <person name="Chen Y."/>
            <person name="Zheng D."/>
            <person name="Pang J."/>
            <person name="Liu Y."/>
            <person name="Luo S."/>
            <person name="Meng S."/>
            <person name="Qian L."/>
            <person name="Wei D."/>
            <person name="Dai S."/>
            <person name="Zhou R."/>
        </authorList>
    </citation>
    <scope>NUCLEOTIDE SEQUENCE [LARGE SCALE GENOMIC DNA]</scope>
    <source>
        <strain evidence="1">BV-YZ2020</strain>
    </source>
</reference>
<comment type="caution">
    <text evidence="1">The sequence shown here is derived from an EMBL/GenBank/DDBJ whole genome shotgun (WGS) entry which is preliminary data.</text>
</comment>
<organism evidence="1 2">
    <name type="scientific">Bauhinia variegata</name>
    <name type="common">Purple orchid tree</name>
    <name type="synonym">Phanera variegata</name>
    <dbReference type="NCBI Taxonomy" id="167791"/>
    <lineage>
        <taxon>Eukaryota</taxon>
        <taxon>Viridiplantae</taxon>
        <taxon>Streptophyta</taxon>
        <taxon>Embryophyta</taxon>
        <taxon>Tracheophyta</taxon>
        <taxon>Spermatophyta</taxon>
        <taxon>Magnoliopsida</taxon>
        <taxon>eudicotyledons</taxon>
        <taxon>Gunneridae</taxon>
        <taxon>Pentapetalae</taxon>
        <taxon>rosids</taxon>
        <taxon>fabids</taxon>
        <taxon>Fabales</taxon>
        <taxon>Fabaceae</taxon>
        <taxon>Cercidoideae</taxon>
        <taxon>Cercideae</taxon>
        <taxon>Bauhiniinae</taxon>
        <taxon>Bauhinia</taxon>
    </lineage>
</organism>
<dbReference type="EMBL" id="CM039437">
    <property type="protein sequence ID" value="KAI4306563.1"/>
    <property type="molecule type" value="Genomic_DNA"/>
</dbReference>
<protein>
    <submittedName>
        <fullName evidence="1">Uncharacterized protein</fullName>
    </submittedName>
</protein>
<name>A0ACB9LAT3_BAUVA</name>
<evidence type="ECO:0000313" key="2">
    <source>
        <dbReference type="Proteomes" id="UP000828941"/>
    </source>
</evidence>
<dbReference type="Proteomes" id="UP000828941">
    <property type="component" value="Chromosome 12"/>
</dbReference>
<sequence>MDEIVYGCKLARQLESSLVNLVCQPDILSRTIDEIVKTFTAAKERLHVSPHQYQVSSFSPMLPHEAFKEQDAQTGANIFTQELMRSSFTQPMDPLMIQRQQVIRSNAPFEGSERSRGSEGEVQPGQGSSLRQRRSRKNEGQKKTEVIQANQFGNPEVPPEDGFAWRKYGQKEILGSKYPRSYYRCTHQKMYACPAKKQVQRVDHNPNFLTVTYRGSHVCHISSTAPSFVPPQLLMDISQDMTQTISPRLSLHSSSVQLSLHGVGGGGGIAPAGGDAREGPSTSATYGEADMADAMFNVSGSSSGNNMEYLLLPADESEPVGEKKSS</sequence>
<accession>A0ACB9LAT3</accession>
<proteinExistence type="predicted"/>
<keyword evidence="2" id="KW-1185">Reference proteome</keyword>
<gene>
    <name evidence="1" type="ORF">L6164_029829</name>
</gene>
<evidence type="ECO:0000313" key="1">
    <source>
        <dbReference type="EMBL" id="KAI4306563.1"/>
    </source>
</evidence>